<evidence type="ECO:0000313" key="1">
    <source>
        <dbReference type="EMBL" id="CAB4127919.1"/>
    </source>
</evidence>
<accession>A0A6J5L803</accession>
<dbReference type="EMBL" id="LR796227">
    <property type="protein sequence ID" value="CAB4127919.1"/>
    <property type="molecule type" value="Genomic_DNA"/>
</dbReference>
<gene>
    <name evidence="1" type="ORF">UFOVP109_7</name>
    <name evidence="2" type="ORF">UFOVP224_20</name>
</gene>
<reference evidence="1" key="1">
    <citation type="submission" date="2020-04" db="EMBL/GenBank/DDBJ databases">
        <authorList>
            <person name="Chiriac C."/>
            <person name="Salcher M."/>
            <person name="Ghai R."/>
            <person name="Kavagutti S V."/>
        </authorList>
    </citation>
    <scope>NUCLEOTIDE SEQUENCE</scope>
</reference>
<protein>
    <submittedName>
        <fullName evidence="1">Uncharacterized protein</fullName>
    </submittedName>
</protein>
<organism evidence="1">
    <name type="scientific">uncultured Caudovirales phage</name>
    <dbReference type="NCBI Taxonomy" id="2100421"/>
    <lineage>
        <taxon>Viruses</taxon>
        <taxon>Duplodnaviria</taxon>
        <taxon>Heunggongvirae</taxon>
        <taxon>Uroviricota</taxon>
        <taxon>Caudoviricetes</taxon>
        <taxon>Peduoviridae</taxon>
        <taxon>Maltschvirus</taxon>
        <taxon>Maltschvirus maltsch</taxon>
    </lineage>
</organism>
<dbReference type="EMBL" id="LR798270">
    <property type="protein sequence ID" value="CAB5219018.1"/>
    <property type="molecule type" value="Genomic_DNA"/>
</dbReference>
<evidence type="ECO:0000313" key="2">
    <source>
        <dbReference type="EMBL" id="CAB5219018.1"/>
    </source>
</evidence>
<proteinExistence type="predicted"/>
<name>A0A6J5L803_9CAUD</name>
<sequence>MTLEVRCDIGAAVRRLTSARGVTQAVMPQVFQEFYRRTPVRSGNARRHTQMAGNRIEARYPYAQVLDDGRSYRDGQMRGSDQAPQGMSRPVLTVMAQLVQAYINKVNNNG</sequence>